<reference evidence="1" key="1">
    <citation type="submission" date="2022-08" db="EMBL/GenBank/DDBJ databases">
        <title>Genome Sequence of Lecanicillium fungicola.</title>
        <authorList>
            <person name="Buettner E."/>
        </authorList>
    </citation>
    <scope>NUCLEOTIDE SEQUENCE</scope>
    <source>
        <strain evidence="1">Babe33</strain>
    </source>
</reference>
<name>A0ACC1N5C4_9HYPO</name>
<protein>
    <submittedName>
        <fullName evidence="1">Uncharacterized protein</fullName>
    </submittedName>
</protein>
<dbReference type="Proteomes" id="UP001143910">
    <property type="component" value="Unassembled WGS sequence"/>
</dbReference>
<comment type="caution">
    <text evidence="1">The sequence shown here is derived from an EMBL/GenBank/DDBJ whole genome shotgun (WGS) entry which is preliminary data.</text>
</comment>
<keyword evidence="2" id="KW-1185">Reference proteome</keyword>
<sequence>MQSSDSMVSNKEIQDLRRALAASLDFAQSNEPQLQLQDPIALHRLESEPVAKNSDDNFAGIERLPPYQRQSIRNEEYVERRNIELFKMHTTELELNEGDTLVFVDFPAVRNGKIAYDCSGLAYRSQKFRVHSSKLIATGSSKFIDMLKPSHQFRAQRRRNLVNKLPDGIRFVLDLTPPGEGDEMVFQMTELSLTPGIIKWWSSYARLNVPFFLVKGHDDSCSCKELALQPLAPPVSETILDEFKPVPTGATMPNIVTLPLTVAELVSFRNNGKLLQIEKVPDHFNIPDYCPIRHRAGIIRLLMLIEGKEVFLDSAPRVWTLVALAKIWDCVSVVQDKVIQWLLHGKNSQFIEILPEEALRIGGAIESAQVTQTAFKILVNELALEEASSCAMKEAIDFSHVTVFGRRKGDAGDEFSNLIQHAARALVERVTAELAQLRSDQILDAWELPEWQKLQRIEDVLKLEDSDRFSIHLNLITELKNRFRAVMTQVIETLSQPMSGSQHYATFSANYRQIDADRARYVEPQDFKELDDIDPLLTPIQKLLLRYPYTQLAESWTDSKYLNHMEASTQFSAGDFEELLRLKLATLHKEYVPLNQATWKHVFDASDQHWLGLEPDSPLPFQLNQLEDEVESKLRAMGGRDSEGGQDLHTFITWHMTMPLTNNEKKYLPLWAGGCNDGTGGVFEDHLPPAHMGPNGPGPAYHTGITIPSDASSMSGSFVDDMSATNMAGSNTAASVDVHDSVSTVFRSDHVITDDKSIMSESFHSDFSDYDGAKMVVRPPEQLDAREQTLDEFLLSIDSDDNSTSTICNDDDFELLEDSFDMDGPFQTDSPADGSAGTDTKMVTA</sequence>
<dbReference type="EMBL" id="JANJQO010000889">
    <property type="protein sequence ID" value="KAJ2973988.1"/>
    <property type="molecule type" value="Genomic_DNA"/>
</dbReference>
<evidence type="ECO:0000313" key="1">
    <source>
        <dbReference type="EMBL" id="KAJ2973988.1"/>
    </source>
</evidence>
<gene>
    <name evidence="1" type="ORF">NQ176_g6289</name>
</gene>
<evidence type="ECO:0000313" key="2">
    <source>
        <dbReference type="Proteomes" id="UP001143910"/>
    </source>
</evidence>
<organism evidence="1 2">
    <name type="scientific">Zarea fungicola</name>
    <dbReference type="NCBI Taxonomy" id="93591"/>
    <lineage>
        <taxon>Eukaryota</taxon>
        <taxon>Fungi</taxon>
        <taxon>Dikarya</taxon>
        <taxon>Ascomycota</taxon>
        <taxon>Pezizomycotina</taxon>
        <taxon>Sordariomycetes</taxon>
        <taxon>Hypocreomycetidae</taxon>
        <taxon>Hypocreales</taxon>
        <taxon>Cordycipitaceae</taxon>
        <taxon>Zarea</taxon>
    </lineage>
</organism>
<accession>A0ACC1N5C4</accession>
<proteinExistence type="predicted"/>